<dbReference type="SUPFAM" id="SSF53187">
    <property type="entry name" value="Zn-dependent exopeptidases"/>
    <property type="match status" value="1"/>
</dbReference>
<dbReference type="RefSeq" id="WP_394821581.1">
    <property type="nucleotide sequence ID" value="NZ_CP089984.1"/>
</dbReference>
<dbReference type="Gene3D" id="3.30.70.360">
    <property type="match status" value="1"/>
</dbReference>
<evidence type="ECO:0000313" key="6">
    <source>
        <dbReference type="Proteomes" id="UP001370348"/>
    </source>
</evidence>
<evidence type="ECO:0000256" key="1">
    <source>
        <dbReference type="ARBA" id="ARBA00022670"/>
    </source>
</evidence>
<keyword evidence="2" id="KW-0479">Metal-binding</keyword>
<protein>
    <submittedName>
        <fullName evidence="5">M20/M25/M40 family metallo-hydrolase</fullName>
    </submittedName>
</protein>
<dbReference type="NCBIfam" id="NF005914">
    <property type="entry name" value="PRK07907.1"/>
    <property type="match status" value="1"/>
</dbReference>
<accession>A0ABZ2LNQ0</accession>
<feature type="domain" description="Peptidase M20 dimerisation" evidence="4">
    <location>
        <begin position="199"/>
        <end position="355"/>
    </location>
</feature>
<dbReference type="InterPro" id="IPR011650">
    <property type="entry name" value="Peptidase_M20_dimer"/>
</dbReference>
<organism evidence="5 6">
    <name type="scientific">Pendulispora albinea</name>
    <dbReference type="NCBI Taxonomy" id="2741071"/>
    <lineage>
        <taxon>Bacteria</taxon>
        <taxon>Pseudomonadati</taxon>
        <taxon>Myxococcota</taxon>
        <taxon>Myxococcia</taxon>
        <taxon>Myxococcales</taxon>
        <taxon>Sorangiineae</taxon>
        <taxon>Pendulisporaceae</taxon>
        <taxon>Pendulispora</taxon>
    </lineage>
</organism>
<dbReference type="EMBL" id="CP089984">
    <property type="protein sequence ID" value="WXB11965.1"/>
    <property type="molecule type" value="Genomic_DNA"/>
</dbReference>
<dbReference type="PANTHER" id="PTHR43270">
    <property type="entry name" value="BETA-ALA-HIS DIPEPTIDASE"/>
    <property type="match status" value="1"/>
</dbReference>
<evidence type="ECO:0000313" key="5">
    <source>
        <dbReference type="EMBL" id="WXB11965.1"/>
    </source>
</evidence>
<dbReference type="InterPro" id="IPR002933">
    <property type="entry name" value="Peptidase_M20"/>
</dbReference>
<dbReference type="Pfam" id="PF01546">
    <property type="entry name" value="Peptidase_M20"/>
    <property type="match status" value="1"/>
</dbReference>
<sequence>MATDRAIEQFEGHKGEYLDDLKELVRIPSVSFDGFDPSHVRASAEATARLLRKRGFENVQLLEVEGAHPYVYGDLLKAPGKPTVLLYAHHDVQPTGDPAAWESPPFEPTERNGRLYARGAADDKAGIVVHTSAVDAWLKGAGALPLNVKVIIEGEEEIGSGHLTEFLRKNAALLKADAIVLTDTGNFETGVPSITTSLRGIVVVDVEVRAIKQSLHSGMWSGPVPDPVMGLCRILTSLTNPDGSIAIPGILDKVKPLTAAERKSIESLPGTEQQFREQAGMLPGVEILGGRHWWETNWRHPSLVVNAIQASSRKDARNILCESAWARVGIRLVPDLDPDDVKSRLVFALKKATPWGLHIEITGEHNGRWWYTDSSHVAFQAAFRALRRGYDAEPLAIGAGGSIPFVEPFANELGGVPALLIGVEDPYTNAHSENESLHLQDWEKAIKSAIYLYEELAKDLAPAAR</sequence>
<keyword evidence="6" id="KW-1185">Reference proteome</keyword>
<dbReference type="Pfam" id="PF07687">
    <property type="entry name" value="M20_dimer"/>
    <property type="match status" value="1"/>
</dbReference>
<keyword evidence="3" id="KW-0378">Hydrolase</keyword>
<evidence type="ECO:0000259" key="4">
    <source>
        <dbReference type="Pfam" id="PF07687"/>
    </source>
</evidence>
<name>A0ABZ2LNQ0_9BACT</name>
<dbReference type="PANTHER" id="PTHR43270:SF12">
    <property type="entry name" value="SUCCINYL-DIAMINOPIMELATE DESUCCINYLASE"/>
    <property type="match status" value="1"/>
</dbReference>
<keyword evidence="1" id="KW-0645">Protease</keyword>
<reference evidence="5 6" key="1">
    <citation type="submission" date="2021-12" db="EMBL/GenBank/DDBJ databases">
        <title>Discovery of the Pendulisporaceae a myxobacterial family with distinct sporulation behavior and unique specialized metabolism.</title>
        <authorList>
            <person name="Garcia R."/>
            <person name="Popoff A."/>
            <person name="Bader C.D."/>
            <person name="Loehr J."/>
            <person name="Walesch S."/>
            <person name="Walt C."/>
            <person name="Boldt J."/>
            <person name="Bunk B."/>
            <person name="Haeckl F.J.F.P.J."/>
            <person name="Gunesch A.P."/>
            <person name="Birkelbach J."/>
            <person name="Nuebel U."/>
            <person name="Pietschmann T."/>
            <person name="Bach T."/>
            <person name="Mueller R."/>
        </authorList>
    </citation>
    <scope>NUCLEOTIDE SEQUENCE [LARGE SCALE GENOMIC DNA]</scope>
    <source>
        <strain evidence="5 6">MSr11954</strain>
    </source>
</reference>
<evidence type="ECO:0000256" key="2">
    <source>
        <dbReference type="ARBA" id="ARBA00022723"/>
    </source>
</evidence>
<proteinExistence type="predicted"/>
<dbReference type="Proteomes" id="UP001370348">
    <property type="component" value="Chromosome"/>
</dbReference>
<dbReference type="Gene3D" id="3.40.630.10">
    <property type="entry name" value="Zn peptidases"/>
    <property type="match status" value="1"/>
</dbReference>
<evidence type="ECO:0000256" key="3">
    <source>
        <dbReference type="ARBA" id="ARBA00022801"/>
    </source>
</evidence>
<dbReference type="InterPro" id="IPR051458">
    <property type="entry name" value="Cyt/Met_Dipeptidase"/>
</dbReference>
<gene>
    <name evidence="5" type="ORF">LZC94_29425</name>
</gene>